<feature type="transmembrane region" description="Helical" evidence="1">
    <location>
        <begin position="20"/>
        <end position="40"/>
    </location>
</feature>
<dbReference type="OrthoDB" id="9762947at2"/>
<dbReference type="Proteomes" id="UP000315677">
    <property type="component" value="Unassembled WGS sequence"/>
</dbReference>
<comment type="caution">
    <text evidence="2">The sequence shown here is derived from an EMBL/GenBank/DDBJ whole genome shotgun (WGS) entry which is preliminary data.</text>
</comment>
<keyword evidence="3" id="KW-1185">Reference proteome</keyword>
<evidence type="ECO:0000313" key="2">
    <source>
        <dbReference type="EMBL" id="TQM02864.1"/>
    </source>
</evidence>
<keyword evidence="1" id="KW-0472">Membrane</keyword>
<protein>
    <submittedName>
        <fullName evidence="2">Uncharacterized protein</fullName>
    </submittedName>
</protein>
<sequence length="187" mass="20001">MTPGVPRAGLFGGELRRHGARVALLAAGAALAGVACWVVGMDAGHAATVGLALAAAGLCWIALPGHREVAWPDAAATDEVGARWDVARLSWSLRPKRGRVPLAGMRPVQDLARRRLELRGLDLGDPRDRAAIERLVGEAVYATLALPATRPPHVRAVLRCLDALDRLDAHDHPDALDPSQKETRHDR</sequence>
<name>A0A543D0I3_9PSEU</name>
<reference evidence="2 3" key="1">
    <citation type="submission" date="2019-06" db="EMBL/GenBank/DDBJ databases">
        <title>Sequencing the genomes of 1000 actinobacteria strains.</title>
        <authorList>
            <person name="Klenk H.-P."/>
        </authorList>
    </citation>
    <scope>NUCLEOTIDE SEQUENCE [LARGE SCALE GENOMIC DNA]</scope>
    <source>
        <strain evidence="2 3">DSM 45301</strain>
    </source>
</reference>
<evidence type="ECO:0000256" key="1">
    <source>
        <dbReference type="SAM" id="Phobius"/>
    </source>
</evidence>
<dbReference type="EMBL" id="VFPA01000006">
    <property type="protein sequence ID" value="TQM02864.1"/>
    <property type="molecule type" value="Genomic_DNA"/>
</dbReference>
<accession>A0A543D0I3</accession>
<dbReference type="AlphaFoldDB" id="A0A543D0I3"/>
<keyword evidence="1" id="KW-1133">Transmembrane helix</keyword>
<feature type="transmembrane region" description="Helical" evidence="1">
    <location>
        <begin position="46"/>
        <end position="63"/>
    </location>
</feature>
<gene>
    <name evidence="2" type="ORF">FB558_7507</name>
</gene>
<proteinExistence type="predicted"/>
<organism evidence="2 3">
    <name type="scientific">Pseudonocardia kunmingensis</name>
    <dbReference type="NCBI Taxonomy" id="630975"/>
    <lineage>
        <taxon>Bacteria</taxon>
        <taxon>Bacillati</taxon>
        <taxon>Actinomycetota</taxon>
        <taxon>Actinomycetes</taxon>
        <taxon>Pseudonocardiales</taxon>
        <taxon>Pseudonocardiaceae</taxon>
        <taxon>Pseudonocardia</taxon>
    </lineage>
</organism>
<dbReference type="RefSeq" id="WP_142062360.1">
    <property type="nucleotide sequence ID" value="NZ_VFPA01000006.1"/>
</dbReference>
<keyword evidence="1" id="KW-0812">Transmembrane</keyword>
<evidence type="ECO:0000313" key="3">
    <source>
        <dbReference type="Proteomes" id="UP000315677"/>
    </source>
</evidence>